<protein>
    <submittedName>
        <fullName evidence="3">FHA domain-containing protein</fullName>
    </submittedName>
</protein>
<dbReference type="InterPro" id="IPR050923">
    <property type="entry name" value="Cell_Proc_Reg/RNA_Proc"/>
</dbReference>
<dbReference type="Gene3D" id="2.60.200.20">
    <property type="match status" value="1"/>
</dbReference>
<feature type="compositionally biased region" description="Basic and acidic residues" evidence="1">
    <location>
        <begin position="224"/>
        <end position="238"/>
    </location>
</feature>
<dbReference type="SUPFAM" id="SSF49879">
    <property type="entry name" value="SMAD/FHA domain"/>
    <property type="match status" value="1"/>
</dbReference>
<dbReference type="CDD" id="cd00060">
    <property type="entry name" value="FHA"/>
    <property type="match status" value="1"/>
</dbReference>
<feature type="domain" description="FHA" evidence="2">
    <location>
        <begin position="24"/>
        <end position="73"/>
    </location>
</feature>
<evidence type="ECO:0000259" key="2">
    <source>
        <dbReference type="PROSITE" id="PS50006"/>
    </source>
</evidence>
<dbReference type="RefSeq" id="WP_230270249.1">
    <property type="nucleotide sequence ID" value="NZ_JAJKFW010000003.1"/>
</dbReference>
<dbReference type="EMBL" id="JAJKFW010000003">
    <property type="protein sequence ID" value="MCC9640672.1"/>
    <property type="molecule type" value="Genomic_DNA"/>
</dbReference>
<evidence type="ECO:0000313" key="3">
    <source>
        <dbReference type="EMBL" id="MCC9640672.1"/>
    </source>
</evidence>
<dbReference type="Proteomes" id="UP001430306">
    <property type="component" value="Unassembled WGS sequence"/>
</dbReference>
<feature type="compositionally biased region" description="Basic and acidic residues" evidence="1">
    <location>
        <begin position="156"/>
        <end position="171"/>
    </location>
</feature>
<sequence length="244" mass="27060">MQVRLRVQSGSHEGKEIEVSEKRFLIGRSESCQLRPKSESVSRRHCILALKDGRVLVQDLKSRNGTYVNEKRLPADKAKVLKDGDQLRIGRLMFTLVIEHGLNAAKKPEVKNVADAAARVKEGGSEDSRFEDVDVDSWLDEADAIDRVRKQTDPDTRQFRLDGKDGDKSDDLSVDGTVMIEDAVEKPKADNDTRMSSDDDTSTGSRVIPPKGKPGKLPASAKKALKENSRDAADDALKRFFSGR</sequence>
<comment type="caution">
    <text evidence="3">The sequence shown here is derived from an EMBL/GenBank/DDBJ whole genome shotgun (WGS) entry which is preliminary data.</text>
</comment>
<organism evidence="3 4">
    <name type="scientific">Rhodopirellula halodulae</name>
    <dbReference type="NCBI Taxonomy" id="2894198"/>
    <lineage>
        <taxon>Bacteria</taxon>
        <taxon>Pseudomonadati</taxon>
        <taxon>Planctomycetota</taxon>
        <taxon>Planctomycetia</taxon>
        <taxon>Pirellulales</taxon>
        <taxon>Pirellulaceae</taxon>
        <taxon>Rhodopirellula</taxon>
    </lineage>
</organism>
<dbReference type="InterPro" id="IPR000253">
    <property type="entry name" value="FHA_dom"/>
</dbReference>
<dbReference type="PROSITE" id="PS50006">
    <property type="entry name" value="FHA_DOMAIN"/>
    <property type="match status" value="1"/>
</dbReference>
<feature type="region of interest" description="Disordered" evidence="1">
    <location>
        <begin position="156"/>
        <end position="244"/>
    </location>
</feature>
<dbReference type="InterPro" id="IPR008984">
    <property type="entry name" value="SMAD_FHA_dom_sf"/>
</dbReference>
<evidence type="ECO:0000256" key="1">
    <source>
        <dbReference type="SAM" id="MobiDB-lite"/>
    </source>
</evidence>
<reference evidence="3" key="1">
    <citation type="submission" date="2021-11" db="EMBL/GenBank/DDBJ databases">
        <title>Genome sequence.</title>
        <authorList>
            <person name="Sun Q."/>
        </authorList>
    </citation>
    <scope>NUCLEOTIDE SEQUENCE</scope>
    <source>
        <strain evidence="3">JC740</strain>
    </source>
</reference>
<name>A0ABS8NCK1_9BACT</name>
<gene>
    <name evidence="3" type="ORF">LOC71_00175</name>
</gene>
<dbReference type="PANTHER" id="PTHR23308">
    <property type="entry name" value="NUCLEAR INHIBITOR OF PROTEIN PHOSPHATASE-1"/>
    <property type="match status" value="1"/>
</dbReference>
<feature type="compositionally biased region" description="Basic and acidic residues" evidence="1">
    <location>
        <begin position="183"/>
        <end position="197"/>
    </location>
</feature>
<accession>A0ABS8NCK1</accession>
<proteinExistence type="predicted"/>
<keyword evidence="4" id="KW-1185">Reference proteome</keyword>
<dbReference type="SMART" id="SM00240">
    <property type="entry name" value="FHA"/>
    <property type="match status" value="1"/>
</dbReference>
<dbReference type="Pfam" id="PF00498">
    <property type="entry name" value="FHA"/>
    <property type="match status" value="1"/>
</dbReference>
<evidence type="ECO:0000313" key="4">
    <source>
        <dbReference type="Proteomes" id="UP001430306"/>
    </source>
</evidence>